<sequence length="286" mass="30749">MKYTYLALVAVIAFAACQPSKKEETAEIKIPSLTLKWETDTVLTTCESVIYDSANEVLYVSNINGTPTDKDGNGFIAKLGLDGKIVQAQWVSGMDAPKGMGIYNGKLFVSDINRIHEIDIAAGNIINTYVVDSAQFLNDITIDANGKVYVSDSNVGNILVLENGVVSEYVSGVAGVNGLLSEGTDLQMVSFATGVFNTIDVNKQVTLKTDSIDAGDGIVALSEGGYLVSSWTGKVTYVSPEWKNSLLLDTSAESINAADIEYIAEKRLLLVPTFFKNKVVAYEVSQ</sequence>
<dbReference type="Gene3D" id="2.120.10.30">
    <property type="entry name" value="TolB, C-terminal domain"/>
    <property type="match status" value="1"/>
</dbReference>
<dbReference type="PROSITE" id="PS51257">
    <property type="entry name" value="PROKAR_LIPOPROTEIN"/>
    <property type="match status" value="1"/>
</dbReference>
<accession>A0A401UAY1</accession>
<evidence type="ECO:0000313" key="1">
    <source>
        <dbReference type="EMBL" id="GCC52063.1"/>
    </source>
</evidence>
<proteinExistence type="predicted"/>
<evidence type="ECO:0000313" key="2">
    <source>
        <dbReference type="Proteomes" id="UP000288227"/>
    </source>
</evidence>
<dbReference type="RefSeq" id="WP_127122711.1">
    <property type="nucleotide sequence ID" value="NZ_BHXQ01000004.1"/>
</dbReference>
<dbReference type="Proteomes" id="UP000288227">
    <property type="component" value="Unassembled WGS sequence"/>
</dbReference>
<protein>
    <submittedName>
        <fullName evidence="1">Uncharacterized protein</fullName>
    </submittedName>
</protein>
<name>A0A401UAY1_9BACT</name>
<keyword evidence="2" id="KW-1185">Reference proteome</keyword>
<comment type="caution">
    <text evidence="1">The sequence shown here is derived from an EMBL/GenBank/DDBJ whole genome shotgun (WGS) entry which is preliminary data.</text>
</comment>
<organism evidence="1 2">
    <name type="scientific">Chryseotalea sanaruensis</name>
    <dbReference type="NCBI Taxonomy" id="2482724"/>
    <lineage>
        <taxon>Bacteria</taxon>
        <taxon>Pseudomonadati</taxon>
        <taxon>Bacteroidota</taxon>
        <taxon>Cytophagia</taxon>
        <taxon>Cytophagales</taxon>
        <taxon>Chryseotaleaceae</taxon>
        <taxon>Chryseotalea</taxon>
    </lineage>
</organism>
<dbReference type="InterPro" id="IPR011042">
    <property type="entry name" value="6-blade_b-propeller_TolB-like"/>
</dbReference>
<dbReference type="EMBL" id="BHXQ01000004">
    <property type="protein sequence ID" value="GCC52063.1"/>
    <property type="molecule type" value="Genomic_DNA"/>
</dbReference>
<dbReference type="SUPFAM" id="SSF63829">
    <property type="entry name" value="Calcium-dependent phosphotriesterase"/>
    <property type="match status" value="1"/>
</dbReference>
<dbReference type="AlphaFoldDB" id="A0A401UAY1"/>
<gene>
    <name evidence="1" type="ORF">SanaruYs_22950</name>
</gene>
<reference evidence="1 2" key="1">
    <citation type="submission" date="2018-11" db="EMBL/GenBank/DDBJ databases">
        <title>Chryseotalea sanarue gen. nov., sp., nov., a member of the family Cytophagaceae, isolated from a brackish lake in Hamamatsu Japan.</title>
        <authorList>
            <person name="Maejima Y."/>
            <person name="Iino T."/>
            <person name="Muraguchi Y."/>
            <person name="Fukuda K."/>
            <person name="Ohkuma M."/>
            <person name="Moriuchi R."/>
            <person name="Dohra H."/>
            <person name="Kimbara K."/>
            <person name="Shintani M."/>
        </authorList>
    </citation>
    <scope>NUCLEOTIDE SEQUENCE [LARGE SCALE GENOMIC DNA]</scope>
    <source>
        <strain evidence="1 2">Ys</strain>
    </source>
</reference>
<dbReference type="OrthoDB" id="7675395at2"/>